<dbReference type="RefSeq" id="WP_109234881.1">
    <property type="nucleotide sequence ID" value="NZ_LS398551.1"/>
</dbReference>
<dbReference type="AlphaFoldDB" id="A0A0F3MD54"/>
<keyword evidence="4" id="KW-1185">Reference proteome</keyword>
<organism evidence="1 3">
    <name type="scientific">Orientia tsutsugamushi str. Gilliam</name>
    <dbReference type="NCBI Taxonomy" id="1359184"/>
    <lineage>
        <taxon>Bacteria</taxon>
        <taxon>Pseudomonadati</taxon>
        <taxon>Pseudomonadota</taxon>
        <taxon>Alphaproteobacteria</taxon>
        <taxon>Rickettsiales</taxon>
        <taxon>Rickettsiaceae</taxon>
        <taxon>Rickettsieae</taxon>
        <taxon>Orientia</taxon>
    </lineage>
</organism>
<dbReference type="EMBL" id="LS398551">
    <property type="protein sequence ID" value="SPR07885.1"/>
    <property type="molecule type" value="Genomic_DNA"/>
</dbReference>
<dbReference type="EMBL" id="LANO01000006">
    <property type="protein sequence ID" value="KJV53571.1"/>
    <property type="molecule type" value="Genomic_DNA"/>
</dbReference>
<proteinExistence type="predicted"/>
<dbReference type="PATRIC" id="fig|1359184.3.peg.2641"/>
<evidence type="ECO:0000313" key="2">
    <source>
        <dbReference type="EMBL" id="SPR07885.1"/>
    </source>
</evidence>
<protein>
    <submittedName>
        <fullName evidence="2">Conjugal transfer protein TraI</fullName>
    </submittedName>
</protein>
<accession>A0A0F3MD54</accession>
<dbReference type="Proteomes" id="UP000244959">
    <property type="component" value="Chromosome I"/>
</dbReference>
<reference evidence="2" key="3">
    <citation type="submission" date="2018-03" db="EMBL/GenBank/DDBJ databases">
        <authorList>
            <person name="Keele B.F."/>
        </authorList>
    </citation>
    <scope>NUCLEOTIDE SEQUENCE [LARGE SCALE GENOMIC DNA]</scope>
    <source>
        <strain evidence="2">Gilliam</strain>
    </source>
</reference>
<sequence>MTIYVYVLHNNGVGTESSNISVKGNAEQDGCTTTCSYKKNVANLIEQLSLAKNILYAFTIIAEGAEIVLSLQQACIRLLSKLDNDVEWCYNM</sequence>
<name>A0A0F3MD54_ORITS</name>
<gene>
    <name evidence="2" type="primary">traI</name>
    <name evidence="2" type="ORF">GILLIAM_01566</name>
    <name evidence="1" type="ORF">OTSGILL_0626</name>
</gene>
<evidence type="ECO:0000313" key="3">
    <source>
        <dbReference type="Proteomes" id="UP000033769"/>
    </source>
</evidence>
<evidence type="ECO:0000313" key="4">
    <source>
        <dbReference type="Proteomes" id="UP000244959"/>
    </source>
</evidence>
<evidence type="ECO:0000313" key="1">
    <source>
        <dbReference type="EMBL" id="KJV53571.1"/>
    </source>
</evidence>
<dbReference type="Proteomes" id="UP000033769">
    <property type="component" value="Unassembled WGS sequence"/>
</dbReference>
<reference evidence="4" key="2">
    <citation type="submission" date="2018-03" db="EMBL/GenBank/DDBJ databases">
        <authorList>
            <person name="Batty M. E."/>
            <person name="Batty M E."/>
        </authorList>
    </citation>
    <scope>NUCLEOTIDE SEQUENCE [LARGE SCALE GENOMIC DNA]</scope>
    <source>
        <strain evidence="4">Gilliam</strain>
    </source>
</reference>
<reference evidence="1 3" key="1">
    <citation type="submission" date="2015-02" db="EMBL/GenBank/DDBJ databases">
        <title>Genome Sequencing of Rickettsiales.</title>
        <authorList>
            <person name="Daugherty S.C."/>
            <person name="Su Q."/>
            <person name="Abolude K."/>
            <person name="Beier-Sexton M."/>
            <person name="Carlyon J.A."/>
            <person name="Carter R."/>
            <person name="Day N.P."/>
            <person name="Dumler S.J."/>
            <person name="Dyachenko V."/>
            <person name="Godinez A."/>
            <person name="Kurtti T.J."/>
            <person name="Lichay M."/>
            <person name="Mullins K.E."/>
            <person name="Ott S."/>
            <person name="Pappas-Brown V."/>
            <person name="Paris D.H."/>
            <person name="Patel P."/>
            <person name="Richards A.L."/>
            <person name="Sadzewicz L."/>
            <person name="Sears K."/>
            <person name="Seidman D."/>
            <person name="Sengamalay N."/>
            <person name="Stenos J."/>
            <person name="Tallon L.J."/>
            <person name="Vincent G."/>
            <person name="Fraser C.M."/>
            <person name="Munderloh U."/>
            <person name="Dunning-Hotopp J.C."/>
        </authorList>
    </citation>
    <scope>NUCLEOTIDE SEQUENCE [LARGE SCALE GENOMIC DNA]</scope>
    <source>
        <strain evidence="1 3">Gilliam</strain>
    </source>
</reference>